<reference evidence="1" key="2">
    <citation type="submission" date="2022-06" db="UniProtKB">
        <authorList>
            <consortium name="EnsemblMetazoa"/>
        </authorList>
    </citation>
    <scope>IDENTIFICATION</scope>
    <source>
        <strain evidence="1">PS312</strain>
    </source>
</reference>
<dbReference type="Proteomes" id="UP000005239">
    <property type="component" value="Unassembled WGS sequence"/>
</dbReference>
<accession>A0A2A6BF76</accession>
<evidence type="ECO:0000313" key="1">
    <source>
        <dbReference type="EnsemblMetazoa" id="PPA37024.1"/>
    </source>
</evidence>
<protein>
    <submittedName>
        <fullName evidence="1">Uncharacterized protein</fullName>
    </submittedName>
</protein>
<keyword evidence="2" id="KW-1185">Reference proteome</keyword>
<organism evidence="1 2">
    <name type="scientific">Pristionchus pacificus</name>
    <name type="common">Parasitic nematode worm</name>
    <dbReference type="NCBI Taxonomy" id="54126"/>
    <lineage>
        <taxon>Eukaryota</taxon>
        <taxon>Metazoa</taxon>
        <taxon>Ecdysozoa</taxon>
        <taxon>Nematoda</taxon>
        <taxon>Chromadorea</taxon>
        <taxon>Rhabditida</taxon>
        <taxon>Rhabditina</taxon>
        <taxon>Diplogasteromorpha</taxon>
        <taxon>Diplogasteroidea</taxon>
        <taxon>Neodiplogasteridae</taxon>
        <taxon>Pristionchus</taxon>
    </lineage>
</organism>
<proteinExistence type="predicted"/>
<name>A0A2A6BF76_PRIPA</name>
<evidence type="ECO:0000313" key="2">
    <source>
        <dbReference type="Proteomes" id="UP000005239"/>
    </source>
</evidence>
<reference evidence="2" key="1">
    <citation type="journal article" date="2008" name="Nat. Genet.">
        <title>The Pristionchus pacificus genome provides a unique perspective on nematode lifestyle and parasitism.</title>
        <authorList>
            <person name="Dieterich C."/>
            <person name="Clifton S.W."/>
            <person name="Schuster L.N."/>
            <person name="Chinwalla A."/>
            <person name="Delehaunty K."/>
            <person name="Dinkelacker I."/>
            <person name="Fulton L."/>
            <person name="Fulton R."/>
            <person name="Godfrey J."/>
            <person name="Minx P."/>
            <person name="Mitreva M."/>
            <person name="Roeseler W."/>
            <person name="Tian H."/>
            <person name="Witte H."/>
            <person name="Yang S.P."/>
            <person name="Wilson R.K."/>
            <person name="Sommer R.J."/>
        </authorList>
    </citation>
    <scope>NUCLEOTIDE SEQUENCE [LARGE SCALE GENOMIC DNA]</scope>
    <source>
        <strain evidence="2">PS312</strain>
    </source>
</reference>
<gene>
    <name evidence="1" type="primary">WBGene00275393</name>
</gene>
<accession>A0A8R1YPF7</accession>
<sequence>MAIRENFDRDETLLVVTYAINHKLRLLLPSPTHEEFEKIAPIVTVLSPSKSSQEIQTKNLTHYTFGSFLDYKFSEISMMISFKEAPGFENNMEIFNSFIHAISIYRIEEGLTTTSPKEVLKIVITLIDEMPFYNGTDDIIVNILTS</sequence>
<dbReference type="AlphaFoldDB" id="A0A2A6BF76"/>
<dbReference type="EnsemblMetazoa" id="PPA37024.1">
    <property type="protein sequence ID" value="PPA37024.1"/>
    <property type="gene ID" value="WBGene00275393"/>
</dbReference>